<reference evidence="2" key="2">
    <citation type="submission" date="2023-05" db="EMBL/GenBank/DDBJ databases">
        <authorList>
            <consortium name="Lawrence Berkeley National Laboratory"/>
            <person name="Steindorff A."/>
            <person name="Hensen N."/>
            <person name="Bonometti L."/>
            <person name="Westerberg I."/>
            <person name="Brannstrom I.O."/>
            <person name="Guillou S."/>
            <person name="Cros-Aarteil S."/>
            <person name="Calhoun S."/>
            <person name="Haridas S."/>
            <person name="Kuo A."/>
            <person name="Mondo S."/>
            <person name="Pangilinan J."/>
            <person name="Riley R."/>
            <person name="Labutti K."/>
            <person name="Andreopoulos B."/>
            <person name="Lipzen A."/>
            <person name="Chen C."/>
            <person name="Yanf M."/>
            <person name="Daum C."/>
            <person name="Ng V."/>
            <person name="Clum A."/>
            <person name="Ohm R."/>
            <person name="Martin F."/>
            <person name="Silar P."/>
            <person name="Natvig D."/>
            <person name="Lalanne C."/>
            <person name="Gautier V."/>
            <person name="Ament-Velasquez S.L."/>
            <person name="Kruys A."/>
            <person name="Hutchinson M.I."/>
            <person name="Powell A.J."/>
            <person name="Barry K."/>
            <person name="Miller A.N."/>
            <person name="Grigoriev I.V."/>
            <person name="Debuchy R."/>
            <person name="Gladieux P."/>
            <person name="Thoren M.H."/>
            <person name="Johannesson H."/>
        </authorList>
    </citation>
    <scope>NUCLEOTIDE SEQUENCE</scope>
    <source>
        <strain evidence="2">PSN293</strain>
    </source>
</reference>
<organism evidence="2 3">
    <name type="scientific">Rhypophila decipiens</name>
    <dbReference type="NCBI Taxonomy" id="261697"/>
    <lineage>
        <taxon>Eukaryota</taxon>
        <taxon>Fungi</taxon>
        <taxon>Dikarya</taxon>
        <taxon>Ascomycota</taxon>
        <taxon>Pezizomycotina</taxon>
        <taxon>Sordariomycetes</taxon>
        <taxon>Sordariomycetidae</taxon>
        <taxon>Sordariales</taxon>
        <taxon>Naviculisporaceae</taxon>
        <taxon>Rhypophila</taxon>
    </lineage>
</organism>
<dbReference type="AlphaFoldDB" id="A0AAN6Y5C3"/>
<dbReference type="Proteomes" id="UP001301769">
    <property type="component" value="Unassembled WGS sequence"/>
</dbReference>
<accession>A0AAN6Y5C3</accession>
<feature type="transmembrane region" description="Helical" evidence="1">
    <location>
        <begin position="571"/>
        <end position="596"/>
    </location>
</feature>
<proteinExistence type="predicted"/>
<evidence type="ECO:0000313" key="2">
    <source>
        <dbReference type="EMBL" id="KAK4212516.1"/>
    </source>
</evidence>
<keyword evidence="3" id="KW-1185">Reference proteome</keyword>
<keyword evidence="1" id="KW-0472">Membrane</keyword>
<feature type="transmembrane region" description="Helical" evidence="1">
    <location>
        <begin position="112"/>
        <end position="132"/>
    </location>
</feature>
<evidence type="ECO:0000256" key="1">
    <source>
        <dbReference type="SAM" id="Phobius"/>
    </source>
</evidence>
<protein>
    <submittedName>
        <fullName evidence="2">Uncharacterized protein</fullName>
    </submittedName>
</protein>
<name>A0AAN6Y5C3_9PEZI</name>
<dbReference type="EMBL" id="MU858125">
    <property type="protein sequence ID" value="KAK4212516.1"/>
    <property type="molecule type" value="Genomic_DNA"/>
</dbReference>
<sequence>MDNGSGYDVYLGHWINWSRGPILGSTLTMTRTNGNLLIAFLAFFVAIVAARFWRIVCLLVHFRLSSDQPGDALYHQRQAVLRNASNPEEGFWTFLDLILAWRKSSRRAFIRLIPPLLLAAACMVIFTVAGGFSSMVQLSADDVGSEVLLTGRNCAHSILPKNMTSYDYEAIWYPYLAREHGGYSDYAQQCYNSKQGGAGILKCGTFVRQNIDFQTDYSAGCPFGGNLCKSNDSNIFIDTGYLDSHEHFGLNAPPDQRVLIRKTLHCAPLVTEGYKDTFNTTPSKSYTRYYYGQSRDFNFTTRELYLRNFTYKYSNDYRDRNQNLMASYNVGWHGSFKTKGNEILGSSFKPVPELDVPNANVYLVFLSANQVRFAQETHDPWYTATTLAGPRVNLNTDKSDLQVYWMDEPASPLGCTEMMQFCNPSLPGDSPNRCTPLAGSFDPDDITPLFTSPGSSPSAAELESNAARIKWVAEAVDGPSVSSLMMNLGAQSLTSRYSVRQGLQGPLPTNQWQRDVEHWMNSMLAGNQAMFVKTAAGPTEDSVKPFYAPTDTLTPTERNLCASQKILSTEYASFSVLGVVLTLVLGAVIIVLSMSLEGLLGCLSKRLYGELTYAQLEWCTNETLQLQRQVQEGLFGLGSWVGATNNVPRTKMSTQRLGVLDLADRGHPRWGRPESLEDQYGFGNDMKKEEKELTRYNTDEITMVGKVDSGLDLRRSFSRGSTMNSNTSKGWKV</sequence>
<keyword evidence="1" id="KW-1133">Transmembrane helix</keyword>
<reference evidence="2" key="1">
    <citation type="journal article" date="2023" name="Mol. Phylogenet. Evol.">
        <title>Genome-scale phylogeny and comparative genomics of the fungal order Sordariales.</title>
        <authorList>
            <person name="Hensen N."/>
            <person name="Bonometti L."/>
            <person name="Westerberg I."/>
            <person name="Brannstrom I.O."/>
            <person name="Guillou S."/>
            <person name="Cros-Aarteil S."/>
            <person name="Calhoun S."/>
            <person name="Haridas S."/>
            <person name="Kuo A."/>
            <person name="Mondo S."/>
            <person name="Pangilinan J."/>
            <person name="Riley R."/>
            <person name="LaButti K."/>
            <person name="Andreopoulos B."/>
            <person name="Lipzen A."/>
            <person name="Chen C."/>
            <person name="Yan M."/>
            <person name="Daum C."/>
            <person name="Ng V."/>
            <person name="Clum A."/>
            <person name="Steindorff A."/>
            <person name="Ohm R.A."/>
            <person name="Martin F."/>
            <person name="Silar P."/>
            <person name="Natvig D.O."/>
            <person name="Lalanne C."/>
            <person name="Gautier V."/>
            <person name="Ament-Velasquez S.L."/>
            <person name="Kruys A."/>
            <person name="Hutchinson M.I."/>
            <person name="Powell A.J."/>
            <person name="Barry K."/>
            <person name="Miller A.N."/>
            <person name="Grigoriev I.V."/>
            <person name="Debuchy R."/>
            <person name="Gladieux P."/>
            <person name="Hiltunen Thoren M."/>
            <person name="Johannesson H."/>
        </authorList>
    </citation>
    <scope>NUCLEOTIDE SEQUENCE</scope>
    <source>
        <strain evidence="2">PSN293</strain>
    </source>
</reference>
<gene>
    <name evidence="2" type="ORF">QBC37DRAFT_441346</name>
</gene>
<feature type="transmembrane region" description="Helical" evidence="1">
    <location>
        <begin position="36"/>
        <end position="53"/>
    </location>
</feature>
<comment type="caution">
    <text evidence="2">The sequence shown here is derived from an EMBL/GenBank/DDBJ whole genome shotgun (WGS) entry which is preliminary data.</text>
</comment>
<evidence type="ECO:0000313" key="3">
    <source>
        <dbReference type="Proteomes" id="UP001301769"/>
    </source>
</evidence>
<keyword evidence="1" id="KW-0812">Transmembrane</keyword>